<dbReference type="PRINTS" id="PR00722">
    <property type="entry name" value="CHYMOTRYPSIN"/>
</dbReference>
<keyword evidence="1" id="KW-0732">Signal</keyword>
<dbReference type="PROSITE" id="PS00134">
    <property type="entry name" value="TRYPSIN_HIS"/>
    <property type="match status" value="1"/>
</dbReference>
<dbReference type="Pfam" id="PF00089">
    <property type="entry name" value="Trypsin"/>
    <property type="match status" value="1"/>
</dbReference>
<dbReference type="InterPro" id="IPR001314">
    <property type="entry name" value="Peptidase_S1A"/>
</dbReference>
<sequence>MKWFALNIVFLVAVQHGNSKNEGEDCVIRHTDSAGVCTLGSKCVAALNDYQRNGIPPTLCSEQRFPFLVCCTDLTAINSKKKHVESVQLATLTETRPVATTPKNPNPVLRTKRVSEKKCDEYSMSKSQTISASKCEYYNLPPGGVHSKPGEFPHMVAVGWRAVNRQVLFLCGGTLISSRFVLTAAHCTHSNLTLRNASPQMVRLATLSVVPGALAGSTYVLIEDIYKHPGYKSPFARHNIALLRLNEDVDFSDIIRPACLWSKPDLPGYKAFTTGWKVLEPNTTSWSILKKTSLSVLDCSETLKVSRGDMRLDELVCAGEPGERQSTCQSNRGSPLQLVSRSDKCMFHVLGVKASETWCKDQNLPVVYTRVSSYLDWIEGIVWPGES</sequence>
<dbReference type="SMART" id="SM00020">
    <property type="entry name" value="Tryp_SPc"/>
    <property type="match status" value="1"/>
</dbReference>
<feature type="domain" description="Peptidase S1" evidence="2">
    <location>
        <begin position="141"/>
        <end position="383"/>
    </location>
</feature>
<evidence type="ECO:0000256" key="1">
    <source>
        <dbReference type="SAM" id="SignalP"/>
    </source>
</evidence>
<evidence type="ECO:0000313" key="3">
    <source>
        <dbReference type="Proteomes" id="UP001652582"/>
    </source>
</evidence>
<dbReference type="InterPro" id="IPR001254">
    <property type="entry name" value="Trypsin_dom"/>
</dbReference>
<name>A0ABM3M4J6_BICAN</name>
<dbReference type="PROSITE" id="PS50240">
    <property type="entry name" value="TRYPSIN_DOM"/>
    <property type="match status" value="1"/>
</dbReference>
<dbReference type="PANTHER" id="PTHR24260">
    <property type="match status" value="1"/>
</dbReference>
<dbReference type="InterPro" id="IPR018114">
    <property type="entry name" value="TRYPSIN_HIS"/>
</dbReference>
<dbReference type="RefSeq" id="XP_052746407.1">
    <property type="nucleotide sequence ID" value="XM_052890447.1"/>
</dbReference>
<feature type="chain" id="PRO_5047277588" evidence="1">
    <location>
        <begin position="20"/>
        <end position="387"/>
    </location>
</feature>
<dbReference type="InterPro" id="IPR009003">
    <property type="entry name" value="Peptidase_S1_PA"/>
</dbReference>
<dbReference type="CDD" id="cd00190">
    <property type="entry name" value="Tryp_SPc"/>
    <property type="match status" value="1"/>
</dbReference>
<dbReference type="InterPro" id="IPR051333">
    <property type="entry name" value="CLIP_Serine_Protease"/>
</dbReference>
<organism evidence="3 4">
    <name type="scientific">Bicyclus anynana</name>
    <name type="common">Squinting bush brown butterfly</name>
    <dbReference type="NCBI Taxonomy" id="110368"/>
    <lineage>
        <taxon>Eukaryota</taxon>
        <taxon>Metazoa</taxon>
        <taxon>Ecdysozoa</taxon>
        <taxon>Arthropoda</taxon>
        <taxon>Hexapoda</taxon>
        <taxon>Insecta</taxon>
        <taxon>Pterygota</taxon>
        <taxon>Neoptera</taxon>
        <taxon>Endopterygota</taxon>
        <taxon>Lepidoptera</taxon>
        <taxon>Glossata</taxon>
        <taxon>Ditrysia</taxon>
        <taxon>Papilionoidea</taxon>
        <taxon>Nymphalidae</taxon>
        <taxon>Satyrinae</taxon>
        <taxon>Satyrini</taxon>
        <taxon>Mycalesina</taxon>
        <taxon>Bicyclus</taxon>
    </lineage>
</organism>
<evidence type="ECO:0000313" key="4">
    <source>
        <dbReference type="RefSeq" id="XP_052746407.1"/>
    </source>
</evidence>
<gene>
    <name evidence="4" type="primary">LOC112056587</name>
</gene>
<dbReference type="SUPFAM" id="SSF50494">
    <property type="entry name" value="Trypsin-like serine proteases"/>
    <property type="match status" value="1"/>
</dbReference>
<dbReference type="GeneID" id="112056587"/>
<dbReference type="GO" id="GO:0006508">
    <property type="term" value="P:proteolysis"/>
    <property type="evidence" value="ECO:0007669"/>
    <property type="project" value="UniProtKB-KW"/>
</dbReference>
<keyword evidence="4" id="KW-0378">Hydrolase</keyword>
<protein>
    <submittedName>
        <fullName evidence="4">Serine protease snake isoform X1</fullName>
    </submittedName>
</protein>
<proteinExistence type="predicted"/>
<keyword evidence="4" id="KW-0645">Protease</keyword>
<dbReference type="Proteomes" id="UP001652582">
    <property type="component" value="Chromosome 27"/>
</dbReference>
<evidence type="ECO:0000259" key="2">
    <source>
        <dbReference type="PROSITE" id="PS50240"/>
    </source>
</evidence>
<dbReference type="InterPro" id="IPR043504">
    <property type="entry name" value="Peptidase_S1_PA_chymotrypsin"/>
</dbReference>
<dbReference type="GO" id="GO:0008233">
    <property type="term" value="F:peptidase activity"/>
    <property type="evidence" value="ECO:0007669"/>
    <property type="project" value="UniProtKB-KW"/>
</dbReference>
<dbReference type="PANTHER" id="PTHR24260:SF147">
    <property type="entry name" value="EG:BACR7A4.3 PROTEIN-RELATED"/>
    <property type="match status" value="1"/>
</dbReference>
<dbReference type="Gene3D" id="2.40.10.10">
    <property type="entry name" value="Trypsin-like serine proteases"/>
    <property type="match status" value="1"/>
</dbReference>
<accession>A0ABM3M4J6</accession>
<feature type="signal peptide" evidence="1">
    <location>
        <begin position="1"/>
        <end position="19"/>
    </location>
</feature>
<reference evidence="4" key="1">
    <citation type="submission" date="2025-08" db="UniProtKB">
        <authorList>
            <consortium name="RefSeq"/>
        </authorList>
    </citation>
    <scope>IDENTIFICATION</scope>
</reference>
<keyword evidence="3" id="KW-1185">Reference proteome</keyword>